<reference evidence="1 2" key="1">
    <citation type="journal article" date="2014" name="Agronomy (Basel)">
        <title>A Draft Genome Sequence for Ensete ventricosum, the Drought-Tolerant Tree Against Hunger.</title>
        <authorList>
            <person name="Harrison J."/>
            <person name="Moore K.A."/>
            <person name="Paszkiewicz K."/>
            <person name="Jones T."/>
            <person name="Grant M."/>
            <person name="Ambacheew D."/>
            <person name="Muzemil S."/>
            <person name="Studholme D.J."/>
        </authorList>
    </citation>
    <scope>NUCLEOTIDE SEQUENCE [LARGE SCALE GENOMIC DNA]</scope>
</reference>
<dbReference type="AlphaFoldDB" id="A0A426ZVG3"/>
<comment type="caution">
    <text evidence="1">The sequence shown here is derived from an EMBL/GenBank/DDBJ whole genome shotgun (WGS) entry which is preliminary data.</text>
</comment>
<dbReference type="Proteomes" id="UP000287651">
    <property type="component" value="Unassembled WGS sequence"/>
</dbReference>
<dbReference type="EMBL" id="AMZH03004856">
    <property type="protein sequence ID" value="RRT67957.1"/>
    <property type="molecule type" value="Genomic_DNA"/>
</dbReference>
<evidence type="ECO:0000313" key="2">
    <source>
        <dbReference type="Proteomes" id="UP000287651"/>
    </source>
</evidence>
<name>A0A426ZVG3_ENSVE</name>
<evidence type="ECO:0000313" key="1">
    <source>
        <dbReference type="EMBL" id="RRT67957.1"/>
    </source>
</evidence>
<proteinExistence type="predicted"/>
<accession>A0A426ZVG3</accession>
<organism evidence="1 2">
    <name type="scientific">Ensete ventricosum</name>
    <name type="common">Abyssinian banana</name>
    <name type="synonym">Musa ensete</name>
    <dbReference type="NCBI Taxonomy" id="4639"/>
    <lineage>
        <taxon>Eukaryota</taxon>
        <taxon>Viridiplantae</taxon>
        <taxon>Streptophyta</taxon>
        <taxon>Embryophyta</taxon>
        <taxon>Tracheophyta</taxon>
        <taxon>Spermatophyta</taxon>
        <taxon>Magnoliopsida</taxon>
        <taxon>Liliopsida</taxon>
        <taxon>Zingiberales</taxon>
        <taxon>Musaceae</taxon>
        <taxon>Ensete</taxon>
    </lineage>
</organism>
<protein>
    <submittedName>
        <fullName evidence="1">Uncharacterized protein</fullName>
    </submittedName>
</protein>
<sequence>MTGISLRQSLLLEEGCSSCSEIKSIQSRDNIVFCLSRNQIKIAASTRKVFVAFVRAHTRNQKAAKPTSFRLPQGWSYRAIKPPTLSIWISKWATGYIWISK</sequence>
<gene>
    <name evidence="1" type="ORF">B296_00017961</name>
</gene>